<sequence length="88" mass="9477">MTDTIEIAFRPAEGSVLRLIGLVERRGFEVRGLDLPAMRPDADARLKLSVRSREPGRSLETLGAQIARTHGVIGVQTRPAQAIAEGAS</sequence>
<accession>A0A4S2H1D9</accession>
<comment type="caution">
    <text evidence="1">The sequence shown here is derived from an EMBL/GenBank/DDBJ whole genome shotgun (WGS) entry which is preliminary data.</text>
</comment>
<dbReference type="Pfam" id="PF13710">
    <property type="entry name" value="ACT_5"/>
    <property type="match status" value="1"/>
</dbReference>
<dbReference type="Proteomes" id="UP000308054">
    <property type="component" value="Unassembled WGS sequence"/>
</dbReference>
<dbReference type="OrthoDB" id="6198158at2"/>
<dbReference type="EMBL" id="SRXW01000002">
    <property type="protein sequence ID" value="TGY89345.1"/>
    <property type="molecule type" value="Genomic_DNA"/>
</dbReference>
<evidence type="ECO:0000313" key="1">
    <source>
        <dbReference type="EMBL" id="TGY89345.1"/>
    </source>
</evidence>
<name>A0A4S2H1D9_9PROT</name>
<gene>
    <name evidence="1" type="ORF">E5163_09530</name>
</gene>
<organism evidence="1 2">
    <name type="scientific">Marinicauda algicola</name>
    <dbReference type="NCBI Taxonomy" id="2029849"/>
    <lineage>
        <taxon>Bacteria</taxon>
        <taxon>Pseudomonadati</taxon>
        <taxon>Pseudomonadota</taxon>
        <taxon>Alphaproteobacteria</taxon>
        <taxon>Maricaulales</taxon>
        <taxon>Maricaulaceae</taxon>
        <taxon>Marinicauda</taxon>
    </lineage>
</organism>
<dbReference type="AlphaFoldDB" id="A0A4S2H1D9"/>
<proteinExistence type="predicted"/>
<protein>
    <submittedName>
        <fullName evidence="1">Acetolactate synthase 3 regulatory subunit domain protein</fullName>
    </submittedName>
</protein>
<evidence type="ECO:0000313" key="2">
    <source>
        <dbReference type="Proteomes" id="UP000308054"/>
    </source>
</evidence>
<dbReference type="RefSeq" id="WP_135995885.1">
    <property type="nucleotide sequence ID" value="NZ_CP071057.1"/>
</dbReference>
<keyword evidence="2" id="KW-1185">Reference proteome</keyword>
<reference evidence="1 2" key="1">
    <citation type="journal article" date="2017" name="Int. J. Syst. Evol. Microbiol.">
        <title>Marinicauda algicola sp. nov., isolated from a marine red alga Rhodosorus marinus.</title>
        <authorList>
            <person name="Jeong S.E."/>
            <person name="Jeon S.H."/>
            <person name="Chun B.H."/>
            <person name="Kim D.W."/>
            <person name="Jeon C.O."/>
        </authorList>
    </citation>
    <scope>NUCLEOTIDE SEQUENCE [LARGE SCALE GENOMIC DNA]</scope>
    <source>
        <strain evidence="1 2">JCM 31718</strain>
    </source>
</reference>